<dbReference type="GeneID" id="569677"/>
<dbReference type="Gene3D" id="2.60.20.10">
    <property type="entry name" value="Crystallins"/>
    <property type="match status" value="6"/>
</dbReference>
<dbReference type="PROSITE" id="PS50231">
    <property type="entry name" value="RICIN_B_LECTIN"/>
    <property type="match status" value="1"/>
</dbReference>
<dbReference type="PROSITE" id="PS50915">
    <property type="entry name" value="CRYSTALLIN_BETA_GAMMA"/>
    <property type="match status" value="7"/>
</dbReference>
<reference evidence="7" key="1">
    <citation type="submission" date="2025-08" db="UniProtKB">
        <authorList>
            <consortium name="RefSeq"/>
        </authorList>
    </citation>
    <scope>IDENTIFICATION</scope>
    <source>
        <strain evidence="7">Tuebingen</strain>
        <tissue evidence="7">Fibroblasts and whole tissue</tissue>
    </source>
</reference>
<dbReference type="Pfam" id="PF00030">
    <property type="entry name" value="Crystall"/>
    <property type="match status" value="6"/>
</dbReference>
<evidence type="ECO:0000256" key="1">
    <source>
        <dbReference type="ARBA" id="ARBA00009646"/>
    </source>
</evidence>
<feature type="domain" description="Beta/gamma crystallin 'Greek key'" evidence="5">
    <location>
        <begin position="2003"/>
        <end position="2035"/>
    </location>
</feature>
<dbReference type="SMART" id="SM00247">
    <property type="entry name" value="XTALbg"/>
    <property type="match status" value="6"/>
</dbReference>
<feature type="domain" description="Beta/gamma crystallin 'Greek key'" evidence="5">
    <location>
        <begin position="1963"/>
        <end position="2002"/>
    </location>
</feature>
<dbReference type="KEGG" id="dre:569677"/>
<evidence type="ECO:0000313" key="7">
    <source>
        <dbReference type="RefSeq" id="XP_009292755.1"/>
    </source>
</evidence>
<feature type="domain" description="Beta/gamma crystallin 'Greek key'" evidence="5">
    <location>
        <begin position="2412"/>
        <end position="2455"/>
    </location>
</feature>
<feature type="compositionally biased region" description="Polar residues" evidence="4">
    <location>
        <begin position="325"/>
        <end position="343"/>
    </location>
</feature>
<feature type="region of interest" description="Disordered" evidence="4">
    <location>
        <begin position="2033"/>
        <end position="2067"/>
    </location>
</feature>
<proteinExistence type="evidence at protein level"/>
<evidence type="ECO:0000256" key="4">
    <source>
        <dbReference type="SAM" id="MobiDB-lite"/>
    </source>
</evidence>
<feature type="compositionally biased region" description="Low complexity" evidence="4">
    <location>
        <begin position="344"/>
        <end position="434"/>
    </location>
</feature>
<organism evidence="6 7">
    <name type="scientific">Danio rerio</name>
    <name type="common">Zebrafish</name>
    <name type="synonym">Brachydanio rerio</name>
    <dbReference type="NCBI Taxonomy" id="7955"/>
    <lineage>
        <taxon>Eukaryota</taxon>
        <taxon>Metazoa</taxon>
        <taxon>Chordata</taxon>
        <taxon>Craniata</taxon>
        <taxon>Vertebrata</taxon>
        <taxon>Euteleostomi</taxon>
        <taxon>Actinopterygii</taxon>
        <taxon>Neopterygii</taxon>
        <taxon>Teleostei</taxon>
        <taxon>Ostariophysi</taxon>
        <taxon>Cypriniformes</taxon>
        <taxon>Danionidae</taxon>
        <taxon>Danioninae</taxon>
        <taxon>Danio</taxon>
    </lineage>
</organism>
<feature type="compositionally biased region" description="Polar residues" evidence="4">
    <location>
        <begin position="1029"/>
        <end position="1047"/>
    </location>
</feature>
<feature type="region of interest" description="Disordered" evidence="4">
    <location>
        <begin position="459"/>
        <end position="615"/>
    </location>
</feature>
<evidence type="ECO:0000256" key="3">
    <source>
        <dbReference type="SAM" id="Coils"/>
    </source>
</evidence>
<feature type="compositionally biased region" description="Polar residues" evidence="4">
    <location>
        <begin position="1447"/>
        <end position="1456"/>
    </location>
</feature>
<feature type="region of interest" description="Disordered" evidence="4">
    <location>
        <begin position="753"/>
        <end position="773"/>
    </location>
</feature>
<feature type="region of interest" description="Disordered" evidence="4">
    <location>
        <begin position="1199"/>
        <end position="1245"/>
    </location>
</feature>
<feature type="region of interest" description="Disordered" evidence="4">
    <location>
        <begin position="1021"/>
        <end position="1049"/>
    </location>
</feature>
<dbReference type="PANTHER" id="PTHR11818:SF50">
    <property type="entry name" value="BETA_GAMMA CRYSTALLIN DOMAIN-CONTAINING PROTEIN 2"/>
    <property type="match status" value="1"/>
</dbReference>
<dbReference type="Proteomes" id="UP000000437">
    <property type="component" value="Chromosome 19"/>
</dbReference>
<keyword evidence="3" id="KW-0175">Coiled coil</keyword>
<dbReference type="ZFIN" id="ZDB-GENE-130530-531">
    <property type="gene designation" value="crybg2"/>
</dbReference>
<name>A0A8M3AL91_DANRE</name>
<feature type="compositionally biased region" description="Basic and acidic residues" evidence="4">
    <location>
        <begin position="1432"/>
        <end position="1443"/>
    </location>
</feature>
<feature type="region of interest" description="Disordered" evidence="4">
    <location>
        <begin position="691"/>
        <end position="738"/>
    </location>
</feature>
<feature type="compositionally biased region" description="Polar residues" evidence="4">
    <location>
        <begin position="831"/>
        <end position="855"/>
    </location>
</feature>
<feature type="domain" description="Beta/gamma crystallin 'Greek key'" evidence="5">
    <location>
        <begin position="2180"/>
        <end position="2226"/>
    </location>
</feature>
<dbReference type="InterPro" id="IPR000772">
    <property type="entry name" value="Ricin_B_lectin"/>
</dbReference>
<protein>
    <submittedName>
        <fullName evidence="7">Uncharacterized protein crybg2 isoform X1</fullName>
    </submittedName>
</protein>
<comment type="similarity">
    <text evidence="1">Belongs to the beta/gamma-crystallin family.</text>
</comment>
<feature type="coiled-coil region" evidence="3">
    <location>
        <begin position="976"/>
        <end position="1010"/>
    </location>
</feature>
<feature type="compositionally biased region" description="Polar residues" evidence="4">
    <location>
        <begin position="701"/>
        <end position="720"/>
    </location>
</feature>
<feature type="region of interest" description="Disordered" evidence="4">
    <location>
        <begin position="827"/>
        <end position="855"/>
    </location>
</feature>
<evidence type="ECO:0000259" key="5">
    <source>
        <dbReference type="PROSITE" id="PS50915"/>
    </source>
</evidence>
<dbReference type="SUPFAM" id="SSF49695">
    <property type="entry name" value="gamma-Crystallin-like"/>
    <property type="match status" value="3"/>
</dbReference>
<dbReference type="AlphaFoldDB" id="A0A8M3AL91"/>
<evidence type="ECO:0007829" key="9">
    <source>
        <dbReference type="PeptideAtlas" id="A0A8M3AL91"/>
    </source>
</evidence>
<keyword evidence="6" id="KW-1185">Reference proteome</keyword>
<dbReference type="PRINTS" id="PR01367">
    <property type="entry name" value="BGCRYSTALLIN"/>
</dbReference>
<dbReference type="InterPro" id="IPR035992">
    <property type="entry name" value="Ricin_B-like_lectins"/>
</dbReference>
<keyword evidence="2" id="KW-0677">Repeat</keyword>
<dbReference type="RefSeq" id="XP_009292755.1">
    <property type="nucleotide sequence ID" value="XM_009294480.5"/>
</dbReference>
<feature type="compositionally biased region" description="Polar residues" evidence="4">
    <location>
        <begin position="728"/>
        <end position="738"/>
    </location>
</feature>
<dbReference type="Gene3D" id="2.80.10.50">
    <property type="match status" value="1"/>
</dbReference>
<feature type="compositionally biased region" description="Low complexity" evidence="4">
    <location>
        <begin position="459"/>
        <end position="573"/>
    </location>
</feature>
<evidence type="ECO:0000313" key="8">
    <source>
        <dbReference type="ZFIN" id="ZDB-GENE-130530-531"/>
    </source>
</evidence>
<feature type="compositionally biased region" description="Basic and acidic residues" evidence="4">
    <location>
        <begin position="130"/>
        <end position="148"/>
    </location>
</feature>
<feature type="region of interest" description="Disordered" evidence="4">
    <location>
        <begin position="1673"/>
        <end position="1694"/>
    </location>
</feature>
<feature type="region of interest" description="Disordered" evidence="4">
    <location>
        <begin position="265"/>
        <end position="292"/>
    </location>
</feature>
<dbReference type="CTD" id="55057"/>
<sequence>MEKKSSSSRRTLKSLFSRSEVNLSEHEPKTDSNGGSFRLFKWKKKKKSESSEDNPNTDRAESADGDIQDGEEQNKHKTALFGRSKKGKRSYSETDLHKPKGFIGSLTWGRKKKQNRDRVQDLTSNSDISGVKDHISEQEEFDNHKETEQIQACVEAVRSAPEPPCASDQSQSQHVLSDQSTLSEEDAGFMPTAQESKAIPYIDSSDSDAYQTPPDSPNISSDAQAQPDTQYGKLSAQNSITSETSEYYICPGTDMKTAACTDTSTARISHDNVVSQKRSHLEHGEYSNAASLTQESYISRPESTDSSIHESSSLFIPKSPVFSIPESSFSSDPQNPTASIPQVSSSSDPQLSTSSIPESSFSSGPQISTSSIPQSTSTSVPQISTSSIPQSASTSVSQISTSSVPDSSSVSVPQIFISSVPQSSSSSDPQISTSLIPEFSSSSDPQIFTSSILQSTSTSVPQISTSSIPQSSSSSVPQISTSSIHQSSPTSVPQMSTSSIPQGSSSSVPQISTSSIPQSSSSSVPQISTSSIPQSSPTSVPQISTSSIPQGSSSSVPQISISSIPQSSTNSVPHSSTPLVHESSSSYIPQSSTSTMHDSFNSDSTMTQSFSTNTNSAFNLPEDSFSHPADTISYEDSHTTSANVRNKSFIDSNVINSDPSSPTTDICESDHVSSKPYVIVSSTLCSSRIKGNRIKTDRKPSSSNTNVSESDVTVHSTADSGSREETPPESSCVTISKESHATDNYSSLAYATDSEKHNPAQPVLPENESNIPLSPSARAYTIIKSTKVVTFDLSGPSDHISFDHSHRSLSNNEPDSDVETLTEILDHEGQDNNQTDTDSSAKASSGFPNHTIPSMSLTSYPPLHLDVSDQMFSSQSLKAKTEKQQKTSRACEDQEKCLQDASITEDTKLQKVSEECGMLKKKEDDVLIETEKQQKTFRACEDQEEYPQHASTQSLDPVDRINQNKSNAEITEATTLHKALEKVAMVEEKRDELYTKMEKQQKTFRAYEDQEGYLQDASTQRFTEKSIGESETNAERMTTTDDATSVTEDTKLQKVSEEFAMVKKKEDDVLMETEKQQKTFRAYKDHEEHLKDISAHRFIEKSVDQDKSNAEIKVSTKLHKALEKFAMVEKQRDDLHEETEKQQKTSRTYEDREACLQDASTQRFIEKSVDQNESNAEITEATKPHKALEKVAMVEKKTDELHMGTEQLKTSRAYEDREEYAQDASTQRLESIDQINQNKSNAERTTTRNDAISILDNELNQIIEATKLHKASEDSPMLKKMSNESHMDQISSAVETEACRGAGVLTGQAEPQIPSLSTPKPAIPVHQEHVPEECTPAPPFSELLKVSLTDSSMQSQSHLENLPLPLGLHQYNTEITILEDTAGCKHHSSTDKNTHGGYIDTLSRTLGSESQDCSIEELSGAYSTKQTFTHSNDSKQEEVKADGDTISLWNQISESTSDTERKEETDDLADQTASDCLTPGERIVHATVPSTVIEHNQVLNTVMNSGVSVLNTKLNPPSSPRDGRDDGVVFRKVSLVKNELPEPSRASPELQRRFQALQDKTERSDYTHSYEKAVYTSHFHSPETEVTHYSGGRGREELSLPGERLQIIPTHSQLDPEPALFIVEADDSEVFQAMRVELHHSPTSTEPPLLNSEMDNLVDTLKSMDRPLRQRVQRAPSNAPFSSLPPIEEDAPVSPSITPLSPPFSPVHEPKSMLNGSSGLDFGFNWSSTKDMRSPLTMMKEQQFGDAQNRGLSLPLRASALSSIVMRRSSLNDLSPEDGSAKPLINGASSSSRLENSFFFQPSENGASSRSIFRAASLPDIGSGADRISSAAKSTDSLVGSRFERFSYLTSPSNSLSGIAEASRISVAPFAQSQSAESQSFSHKSTSELYRSLPSETLLKSPPSLSIQRSSSLDGGFLINDNLQVNQKPEPEPERNLLLKYRAFPDAYLTKEKEHGKLNPRPGKMIIYDKPGFTGERIEVRGDVVDATPWEFTDTISVRVIRGGWVFYEKPDFKGEKIALDEGEMELTDPFRPAEEEEEADLQNGGESHGEIVNDGEEQQENKPHRTRKFSIGSIRRAVRDYSVPEISLFPEENAEGKKVTFRDTSEDARIFGFPIKANSIIINAGLWLVFAEPFFQGVPRVLEVGGFPSPSAWGVTHPYVGSLHPLKIGEPRVENLYEPRLVLYEKPYFTGKSREIYSSMRDFLSRADKQQTLFMFSAGSLKVTGGCWVGYEKEGFRGNQYLLEEGEYHDWRVWGGVNSELRSVRVIQSDLSEPQLVLFAMPEQESEQDEERTFDVTEAVADVELFGFGINTRSIQVLSGAWVAYSHVDFSGNQYVLEKGFYNNCGDWGSGDNRICSLQPILTAPSDGPILRNEVLLYSEPDFLGSCRVCHHNQDALPESLMVRSCRVVGGSWVLYGEEKFSGSMYVLSEGDYPNLSSMGLPADSRVRSVRAVPVSFCVPSVSLFGLECFEGREVTIDTQISSMQEEGFNTQFLSVRVNTGCWVLCEHSNYRGRQFLLEPIEITNWLKFSSMSCIGSLYPVRQKQRPFRIRNKQTGHCVSVQGGVEDMKTGRVLVSEQVEGMSDIWLYQDGLIKNKLARSMSLQVMGNVESGAKVVLWTETRVPVQTWSAQMSGAIASLTFPGMVLDIKGGKTYDKEHLVIREENEEQPSQQWELEFV</sequence>
<feature type="region of interest" description="Disordered" evidence="4">
    <location>
        <begin position="1425"/>
        <end position="1474"/>
    </location>
</feature>
<feature type="compositionally biased region" description="Basic residues" evidence="4">
    <location>
        <begin position="1"/>
        <end position="12"/>
    </location>
</feature>
<evidence type="ECO:0000256" key="2">
    <source>
        <dbReference type="ARBA" id="ARBA00022737"/>
    </source>
</evidence>
<accession>A0A8M3AL91</accession>
<dbReference type="InterPro" id="IPR011024">
    <property type="entry name" value="G_crystallin-like"/>
</dbReference>
<feature type="compositionally biased region" description="Low complexity" evidence="4">
    <location>
        <begin position="583"/>
        <end position="594"/>
    </location>
</feature>
<gene>
    <name evidence="7 8" type="primary">crybg2</name>
</gene>
<feature type="domain" description="Beta/gamma crystallin 'Greek key'" evidence="5">
    <location>
        <begin position="2227"/>
        <end position="2269"/>
    </location>
</feature>
<feature type="domain" description="Beta/gamma crystallin 'Greek key'" evidence="5">
    <location>
        <begin position="2321"/>
        <end position="2363"/>
    </location>
</feature>
<feature type="region of interest" description="Disordered" evidence="4">
    <location>
        <begin position="1131"/>
        <end position="1151"/>
    </location>
</feature>
<dbReference type="Pfam" id="PF00652">
    <property type="entry name" value="Ricin_B_lectin"/>
    <property type="match status" value="1"/>
</dbReference>
<feature type="region of interest" description="Disordered" evidence="4">
    <location>
        <begin position="325"/>
        <end position="444"/>
    </location>
</feature>
<feature type="compositionally biased region" description="Polar residues" evidence="4">
    <location>
        <begin position="265"/>
        <end position="276"/>
    </location>
</feature>
<dbReference type="OrthoDB" id="8823304at2759"/>
<feature type="compositionally biased region" description="Polar residues" evidence="4">
    <location>
        <begin position="217"/>
        <end position="229"/>
    </location>
</feature>
<feature type="compositionally biased region" description="Polar residues" evidence="4">
    <location>
        <begin position="167"/>
        <end position="182"/>
    </location>
</feature>
<feature type="compositionally biased region" description="Polar residues" evidence="4">
    <location>
        <begin position="595"/>
        <end position="615"/>
    </location>
</feature>
<dbReference type="AGR" id="ZFIN:ZDB-GENE-130530-531"/>
<dbReference type="InterPro" id="IPR001064">
    <property type="entry name" value="Beta/gamma_crystallin"/>
</dbReference>
<dbReference type="SUPFAM" id="SSF50370">
    <property type="entry name" value="Ricin B-like lectins"/>
    <property type="match status" value="1"/>
</dbReference>
<evidence type="ECO:0000313" key="6">
    <source>
        <dbReference type="Proteomes" id="UP000000437"/>
    </source>
</evidence>
<feature type="compositionally biased region" description="Polar residues" evidence="4">
    <location>
        <begin position="1223"/>
        <end position="1240"/>
    </location>
</feature>
<keyword evidence="9" id="KW-1267">Proteomics identification</keyword>
<feature type="domain" description="Beta/gamma crystallin 'Greek key'" evidence="5">
    <location>
        <begin position="2502"/>
        <end position="2543"/>
    </location>
</feature>
<feature type="region of interest" description="Disordered" evidence="4">
    <location>
        <begin position="1"/>
        <end position="238"/>
    </location>
</feature>
<dbReference type="SMART" id="SM00458">
    <property type="entry name" value="RICIN"/>
    <property type="match status" value="1"/>
</dbReference>
<dbReference type="PANTHER" id="PTHR11818">
    <property type="entry name" value="BETA/GAMMA CRYSTALLIN"/>
    <property type="match status" value="1"/>
</dbReference>
<dbReference type="InterPro" id="IPR050252">
    <property type="entry name" value="Beta/Gamma-Crystallin"/>
</dbReference>